<reference evidence="3" key="1">
    <citation type="journal article" date="2020" name="Stud. Mycol.">
        <title>101 Dothideomycetes genomes: A test case for predicting lifestyles and emergence of pathogens.</title>
        <authorList>
            <person name="Haridas S."/>
            <person name="Albert R."/>
            <person name="Binder M."/>
            <person name="Bloem J."/>
            <person name="LaButti K."/>
            <person name="Salamov A."/>
            <person name="Andreopoulos B."/>
            <person name="Baker S."/>
            <person name="Barry K."/>
            <person name="Bills G."/>
            <person name="Bluhm B."/>
            <person name="Cannon C."/>
            <person name="Castanera R."/>
            <person name="Culley D."/>
            <person name="Daum C."/>
            <person name="Ezra D."/>
            <person name="Gonzalez J."/>
            <person name="Henrissat B."/>
            <person name="Kuo A."/>
            <person name="Liang C."/>
            <person name="Lipzen A."/>
            <person name="Lutzoni F."/>
            <person name="Magnuson J."/>
            <person name="Mondo S."/>
            <person name="Nolan M."/>
            <person name="Ohm R."/>
            <person name="Pangilinan J."/>
            <person name="Park H.-J."/>
            <person name="Ramirez L."/>
            <person name="Alfaro M."/>
            <person name="Sun H."/>
            <person name="Tritt A."/>
            <person name="Yoshinaga Y."/>
            <person name="Zwiers L.-H."/>
            <person name="Turgeon B."/>
            <person name="Goodwin S."/>
            <person name="Spatafora J."/>
            <person name="Crous P."/>
            <person name="Grigoriev I."/>
        </authorList>
    </citation>
    <scope>NUCLEOTIDE SEQUENCE [LARGE SCALE GENOMIC DNA]</scope>
    <source>
        <strain evidence="3">CBS 304.66</strain>
    </source>
</reference>
<dbReference type="Pfam" id="PF13649">
    <property type="entry name" value="Methyltransf_25"/>
    <property type="match status" value="1"/>
</dbReference>
<proteinExistence type="predicted"/>
<protein>
    <submittedName>
        <fullName evidence="2">Methyltransferase domain-containing protein</fullName>
    </submittedName>
</protein>
<dbReference type="GO" id="GO:0032259">
    <property type="term" value="P:methylation"/>
    <property type="evidence" value="ECO:0007669"/>
    <property type="project" value="UniProtKB-KW"/>
</dbReference>
<evidence type="ECO:0000313" key="2">
    <source>
        <dbReference type="EMBL" id="KAF2262755.1"/>
    </source>
</evidence>
<comment type="caution">
    <text evidence="2">The sequence shown here is derived from an EMBL/GenBank/DDBJ whole genome shotgun (WGS) entry which is preliminary data.</text>
</comment>
<dbReference type="SUPFAM" id="SSF53335">
    <property type="entry name" value="S-adenosyl-L-methionine-dependent methyltransferases"/>
    <property type="match status" value="1"/>
</dbReference>
<gene>
    <name evidence="2" type="ORF">CC78DRAFT_534624</name>
</gene>
<dbReference type="GO" id="GO:0008168">
    <property type="term" value="F:methyltransferase activity"/>
    <property type="evidence" value="ECO:0007669"/>
    <property type="project" value="UniProtKB-KW"/>
</dbReference>
<keyword evidence="2" id="KW-0808">Transferase</keyword>
<sequence>MSNTATQPLAPNDLKDRVKVSYDAIAETYSKFTKAHDNTRLHYGTKLLGHWVSKHGMQPTALELGCGAGGPATELLIEHGFHVTGNDISAIQLELAKANLVKHDKYFTAIQGDMMELDFPIASFDVVFGLFSIIHLPRQEQRVLVKRVFNWLRPCGVFLANFSKDAVEVEIIEKWLGEEQGWMFWSGWGEDGSVNMVEEAGLEVLMKEVRDEGVQEHFVWVLGKKNDGSGSEAAL</sequence>
<keyword evidence="3" id="KW-1185">Reference proteome</keyword>
<feature type="domain" description="Methyltransferase" evidence="1">
    <location>
        <begin position="62"/>
        <end position="156"/>
    </location>
</feature>
<dbReference type="PANTHER" id="PTHR44068:SF11">
    <property type="entry name" value="GERANYL DIPHOSPHATE 2-C-METHYLTRANSFERASE"/>
    <property type="match status" value="1"/>
</dbReference>
<dbReference type="InterPro" id="IPR029063">
    <property type="entry name" value="SAM-dependent_MTases_sf"/>
</dbReference>
<organism evidence="2 3">
    <name type="scientific">Lojkania enalia</name>
    <dbReference type="NCBI Taxonomy" id="147567"/>
    <lineage>
        <taxon>Eukaryota</taxon>
        <taxon>Fungi</taxon>
        <taxon>Dikarya</taxon>
        <taxon>Ascomycota</taxon>
        <taxon>Pezizomycotina</taxon>
        <taxon>Dothideomycetes</taxon>
        <taxon>Pleosporomycetidae</taxon>
        <taxon>Pleosporales</taxon>
        <taxon>Pleosporales incertae sedis</taxon>
        <taxon>Lojkania</taxon>
    </lineage>
</organism>
<dbReference type="Gene3D" id="3.40.50.150">
    <property type="entry name" value="Vaccinia Virus protein VP39"/>
    <property type="match status" value="1"/>
</dbReference>
<dbReference type="Proteomes" id="UP000800093">
    <property type="component" value="Unassembled WGS sequence"/>
</dbReference>
<evidence type="ECO:0000313" key="3">
    <source>
        <dbReference type="Proteomes" id="UP000800093"/>
    </source>
</evidence>
<dbReference type="AlphaFoldDB" id="A0A9P4MYN8"/>
<keyword evidence="2" id="KW-0489">Methyltransferase</keyword>
<accession>A0A9P4MYN8</accession>
<dbReference type="EMBL" id="ML986637">
    <property type="protein sequence ID" value="KAF2262755.1"/>
    <property type="molecule type" value="Genomic_DNA"/>
</dbReference>
<dbReference type="InterPro" id="IPR050447">
    <property type="entry name" value="Erg6_SMT_methyltransf"/>
</dbReference>
<dbReference type="OrthoDB" id="540004at2759"/>
<evidence type="ECO:0000259" key="1">
    <source>
        <dbReference type="Pfam" id="PF13649"/>
    </source>
</evidence>
<dbReference type="PANTHER" id="PTHR44068">
    <property type="entry name" value="ZGC:194242"/>
    <property type="match status" value="1"/>
</dbReference>
<name>A0A9P4MYN8_9PLEO</name>
<dbReference type="InterPro" id="IPR041698">
    <property type="entry name" value="Methyltransf_25"/>
</dbReference>
<dbReference type="CDD" id="cd02440">
    <property type="entry name" value="AdoMet_MTases"/>
    <property type="match status" value="1"/>
</dbReference>